<dbReference type="PROSITE" id="PS00518">
    <property type="entry name" value="ZF_RING_1"/>
    <property type="match status" value="1"/>
</dbReference>
<dbReference type="PROSITE" id="PS50089">
    <property type="entry name" value="ZF_RING_2"/>
    <property type="match status" value="1"/>
</dbReference>
<evidence type="ECO:0000256" key="2">
    <source>
        <dbReference type="ARBA" id="ARBA00022771"/>
    </source>
</evidence>
<dbReference type="EMBL" id="CADCXV010000014">
    <property type="protein sequence ID" value="CAB0027888.1"/>
    <property type="molecule type" value="Genomic_DNA"/>
</dbReference>
<accession>A0A6H5I0S3</accession>
<evidence type="ECO:0000259" key="7">
    <source>
        <dbReference type="PROSITE" id="PS50119"/>
    </source>
</evidence>
<evidence type="ECO:0008006" key="10">
    <source>
        <dbReference type="Google" id="ProtNLM"/>
    </source>
</evidence>
<dbReference type="Gene3D" id="3.30.160.60">
    <property type="entry name" value="Classic Zinc Finger"/>
    <property type="match status" value="1"/>
</dbReference>
<dbReference type="Gene3D" id="3.30.40.10">
    <property type="entry name" value="Zinc/RING finger domain, C3HC4 (zinc finger)"/>
    <property type="match status" value="1"/>
</dbReference>
<organism evidence="8 9">
    <name type="scientific">Trichogramma brassicae</name>
    <dbReference type="NCBI Taxonomy" id="86971"/>
    <lineage>
        <taxon>Eukaryota</taxon>
        <taxon>Metazoa</taxon>
        <taxon>Ecdysozoa</taxon>
        <taxon>Arthropoda</taxon>
        <taxon>Hexapoda</taxon>
        <taxon>Insecta</taxon>
        <taxon>Pterygota</taxon>
        <taxon>Neoptera</taxon>
        <taxon>Endopterygota</taxon>
        <taxon>Hymenoptera</taxon>
        <taxon>Apocrita</taxon>
        <taxon>Proctotrupomorpha</taxon>
        <taxon>Chalcidoidea</taxon>
        <taxon>Trichogrammatidae</taxon>
        <taxon>Trichogramma</taxon>
    </lineage>
</organism>
<dbReference type="SMART" id="SM00184">
    <property type="entry name" value="RING"/>
    <property type="match status" value="1"/>
</dbReference>
<dbReference type="SUPFAM" id="SSF57845">
    <property type="entry name" value="B-box zinc-binding domain"/>
    <property type="match status" value="1"/>
</dbReference>
<dbReference type="SUPFAM" id="SSF57850">
    <property type="entry name" value="RING/U-box"/>
    <property type="match status" value="1"/>
</dbReference>
<dbReference type="PANTHER" id="PTHR25464">
    <property type="entry name" value="TRIPARTITE MOTIF-CONTAINING PROTEIN 2-LIKE PROTEIN"/>
    <property type="match status" value="1"/>
</dbReference>
<dbReference type="InterPro" id="IPR000315">
    <property type="entry name" value="Znf_B-box"/>
</dbReference>
<dbReference type="InterPro" id="IPR017907">
    <property type="entry name" value="Znf_RING_CS"/>
</dbReference>
<dbReference type="AlphaFoldDB" id="A0A6H5I0S3"/>
<dbReference type="PANTHER" id="PTHR25464:SF2">
    <property type="entry name" value="RING-TYPE DOMAIN-CONTAINING PROTEIN"/>
    <property type="match status" value="1"/>
</dbReference>
<protein>
    <recommendedName>
        <fullName evidence="10">RING-type domain-containing protein</fullName>
    </recommendedName>
</protein>
<proteinExistence type="predicted"/>
<sequence length="358" mass="40123">CSVQQQRELARGAQPRDVVHSAAPPPPPVRLPHDRRIIIKAACRFIHGTLARSRCRDVMHNLEWYEYFVNYHWIRAPAAAYVRRLRARKLEFIPSRDCRTRLGERMVSMSSMLVETVSINYEDFNESFLTCGTCLCVYDGSEHTPKLLPCSHTVCLHCLTRIAASQTREAGAFRCPICRELITIPRGGVPALPPSFLVNQLLDLMSRQRREVIPKCSIHVNQELLFCETCDTVFCSVCTGGNHAGTSPGCNEHTIIPFSIAIKQIFFITNVHSIAYTNRITILESTNQHAVAVIFKDSESRQGESCSPSTLACVGVVSRVQARELGKNVEDQQPRGVACATSRRPRHRSSISISISYT</sequence>
<feature type="region of interest" description="Disordered" evidence="5">
    <location>
        <begin position="1"/>
        <end position="29"/>
    </location>
</feature>
<evidence type="ECO:0000256" key="4">
    <source>
        <dbReference type="PROSITE-ProRule" id="PRU00024"/>
    </source>
</evidence>
<dbReference type="OrthoDB" id="252722at2759"/>
<keyword evidence="3" id="KW-0862">Zinc</keyword>
<evidence type="ECO:0000313" key="9">
    <source>
        <dbReference type="Proteomes" id="UP000479190"/>
    </source>
</evidence>
<dbReference type="Pfam" id="PF00643">
    <property type="entry name" value="zf-B_box"/>
    <property type="match status" value="1"/>
</dbReference>
<dbReference type="Proteomes" id="UP000479190">
    <property type="component" value="Unassembled WGS sequence"/>
</dbReference>
<reference evidence="8 9" key="1">
    <citation type="submission" date="2020-02" db="EMBL/GenBank/DDBJ databases">
        <authorList>
            <person name="Ferguson B K."/>
        </authorList>
    </citation>
    <scope>NUCLEOTIDE SEQUENCE [LARGE SCALE GENOMIC DNA]</scope>
</reference>
<keyword evidence="2 4" id="KW-0863">Zinc-finger</keyword>
<dbReference type="InterPro" id="IPR013083">
    <property type="entry name" value="Znf_RING/FYVE/PHD"/>
</dbReference>
<feature type="domain" description="B box-type" evidence="7">
    <location>
        <begin position="216"/>
        <end position="258"/>
    </location>
</feature>
<dbReference type="InterPro" id="IPR001841">
    <property type="entry name" value="Znf_RING"/>
</dbReference>
<dbReference type="GO" id="GO:0008270">
    <property type="term" value="F:zinc ion binding"/>
    <property type="evidence" value="ECO:0007669"/>
    <property type="project" value="UniProtKB-KW"/>
</dbReference>
<evidence type="ECO:0000259" key="6">
    <source>
        <dbReference type="PROSITE" id="PS50089"/>
    </source>
</evidence>
<evidence type="ECO:0000256" key="3">
    <source>
        <dbReference type="ARBA" id="ARBA00022833"/>
    </source>
</evidence>
<gene>
    <name evidence="8" type="ORF">TBRA_LOCUS118</name>
</gene>
<evidence type="ECO:0000256" key="1">
    <source>
        <dbReference type="ARBA" id="ARBA00022723"/>
    </source>
</evidence>
<evidence type="ECO:0000256" key="5">
    <source>
        <dbReference type="SAM" id="MobiDB-lite"/>
    </source>
</evidence>
<feature type="region of interest" description="Disordered" evidence="5">
    <location>
        <begin position="333"/>
        <end position="358"/>
    </location>
</feature>
<keyword evidence="1" id="KW-0479">Metal-binding</keyword>
<dbReference type="Pfam" id="PF13639">
    <property type="entry name" value="zf-RING_2"/>
    <property type="match status" value="1"/>
</dbReference>
<feature type="non-terminal residue" evidence="8">
    <location>
        <position position="1"/>
    </location>
</feature>
<dbReference type="CDD" id="cd16579">
    <property type="entry name" value="RING-HC_PML_C-V"/>
    <property type="match status" value="1"/>
</dbReference>
<keyword evidence="9" id="KW-1185">Reference proteome</keyword>
<feature type="domain" description="RING-type" evidence="6">
    <location>
        <begin position="131"/>
        <end position="179"/>
    </location>
</feature>
<evidence type="ECO:0000313" key="8">
    <source>
        <dbReference type="EMBL" id="CAB0027888.1"/>
    </source>
</evidence>
<name>A0A6H5I0S3_9HYME</name>
<dbReference type="PROSITE" id="PS50119">
    <property type="entry name" value="ZF_BBOX"/>
    <property type="match status" value="1"/>
</dbReference>